<proteinExistence type="predicted"/>
<gene>
    <name evidence="1" type="ORF">A2619_02305</name>
</gene>
<reference evidence="1 2" key="1">
    <citation type="journal article" date="2016" name="Nat. Commun.">
        <title>Thousands of microbial genomes shed light on interconnected biogeochemical processes in an aquifer system.</title>
        <authorList>
            <person name="Anantharaman K."/>
            <person name="Brown C.T."/>
            <person name="Hug L.A."/>
            <person name="Sharon I."/>
            <person name="Castelle C.J."/>
            <person name="Probst A.J."/>
            <person name="Thomas B.C."/>
            <person name="Singh A."/>
            <person name="Wilkins M.J."/>
            <person name="Karaoz U."/>
            <person name="Brodie E.L."/>
            <person name="Williams K.H."/>
            <person name="Hubbard S.S."/>
            <person name="Banfield J.F."/>
        </authorList>
    </citation>
    <scope>NUCLEOTIDE SEQUENCE [LARGE SCALE GENOMIC DNA]</scope>
</reference>
<sequence length="74" mass="8959">MNLVSNNFDYVWHWTSHLPERKGNKCRVLAKGYMNSILIQFEDNKKVLTSKYAIRPIKMPKNKNYFNRRKKLNE</sequence>
<dbReference type="Proteomes" id="UP000176815">
    <property type="component" value="Unassembled WGS sequence"/>
</dbReference>
<organism evidence="1 2">
    <name type="scientific">candidate division WWE3 bacterium RIFOXYD1_FULL_39_9</name>
    <dbReference type="NCBI Taxonomy" id="1802649"/>
    <lineage>
        <taxon>Bacteria</taxon>
        <taxon>Katanobacteria</taxon>
    </lineage>
</organism>
<dbReference type="AlphaFoldDB" id="A0A1F4X536"/>
<dbReference type="EMBL" id="MEWG01000047">
    <property type="protein sequence ID" value="OGC76263.1"/>
    <property type="molecule type" value="Genomic_DNA"/>
</dbReference>
<evidence type="ECO:0000313" key="1">
    <source>
        <dbReference type="EMBL" id="OGC76263.1"/>
    </source>
</evidence>
<comment type="caution">
    <text evidence="1">The sequence shown here is derived from an EMBL/GenBank/DDBJ whole genome shotgun (WGS) entry which is preliminary data.</text>
</comment>
<name>A0A1F4X536_UNCKA</name>
<protein>
    <submittedName>
        <fullName evidence="1">Uncharacterized protein</fullName>
    </submittedName>
</protein>
<evidence type="ECO:0000313" key="2">
    <source>
        <dbReference type="Proteomes" id="UP000176815"/>
    </source>
</evidence>
<accession>A0A1F4X536</accession>